<name>A0A6C0AJ89_9ZZZZ</name>
<evidence type="ECO:0000256" key="1">
    <source>
        <dbReference type="SAM" id="MobiDB-lite"/>
    </source>
</evidence>
<dbReference type="InterPro" id="IPR001253">
    <property type="entry name" value="TIF_eIF-1A"/>
</dbReference>
<dbReference type="SMART" id="SM00652">
    <property type="entry name" value="eIF1a"/>
    <property type="match status" value="1"/>
</dbReference>
<reference evidence="2" key="1">
    <citation type="journal article" date="2020" name="Nature">
        <title>Giant virus diversity and host interactions through global metagenomics.</title>
        <authorList>
            <person name="Schulz F."/>
            <person name="Roux S."/>
            <person name="Paez-Espino D."/>
            <person name="Jungbluth S."/>
            <person name="Walsh D.A."/>
            <person name="Denef V.J."/>
            <person name="McMahon K.D."/>
            <person name="Konstantinidis K.T."/>
            <person name="Eloe-Fadrosh E.A."/>
            <person name="Kyrpides N.C."/>
            <person name="Woyke T."/>
        </authorList>
    </citation>
    <scope>NUCLEOTIDE SEQUENCE</scope>
    <source>
        <strain evidence="2">GVMAG-S-1035303-20</strain>
    </source>
</reference>
<dbReference type="Gene3D" id="2.40.50.140">
    <property type="entry name" value="Nucleic acid-binding proteins"/>
    <property type="match status" value="1"/>
</dbReference>
<proteinExistence type="predicted"/>
<feature type="region of interest" description="Disordered" evidence="1">
    <location>
        <begin position="157"/>
        <end position="181"/>
    </location>
</feature>
<accession>A0A6C0AJ89</accession>
<dbReference type="AlphaFoldDB" id="A0A6C0AJ89"/>
<dbReference type="EMBL" id="MN740653">
    <property type="protein sequence ID" value="QHS79802.1"/>
    <property type="molecule type" value="Genomic_DNA"/>
</dbReference>
<feature type="region of interest" description="Disordered" evidence="1">
    <location>
        <begin position="1"/>
        <end position="40"/>
    </location>
</feature>
<evidence type="ECO:0000313" key="2">
    <source>
        <dbReference type="EMBL" id="QHS79802.1"/>
    </source>
</evidence>
<evidence type="ECO:0008006" key="3">
    <source>
        <dbReference type="Google" id="ProtNLM"/>
    </source>
</evidence>
<dbReference type="GO" id="GO:0003743">
    <property type="term" value="F:translation initiation factor activity"/>
    <property type="evidence" value="ECO:0007669"/>
    <property type="project" value="InterPro"/>
</dbReference>
<sequence length="181" mass="20163">MWNNGPQKRATEPHTMPKNLQGGSKHKRGSNSESSTSKKNKRLFSNLLSDIYDDEDTEGVHIGRVIRKLGEGRMEVMFIANERLETVRAPMKGSIRGRGKKDAWVDVGSFVILNETGLTGSMSHEIVMPLTPQQVTQLRKEGVIDERLVEKINTESGEGDGIEFEAPTAEEKAQEIDIDTI</sequence>
<protein>
    <recommendedName>
        <fullName evidence="3">S1-like domain-containing protein</fullName>
    </recommendedName>
</protein>
<dbReference type="SUPFAM" id="SSF50249">
    <property type="entry name" value="Nucleic acid-binding proteins"/>
    <property type="match status" value="1"/>
</dbReference>
<dbReference type="InterPro" id="IPR012340">
    <property type="entry name" value="NA-bd_OB-fold"/>
</dbReference>
<organism evidence="2">
    <name type="scientific">viral metagenome</name>
    <dbReference type="NCBI Taxonomy" id="1070528"/>
    <lineage>
        <taxon>unclassified sequences</taxon>
        <taxon>metagenomes</taxon>
        <taxon>organismal metagenomes</taxon>
    </lineage>
</organism>